<evidence type="ECO:0000256" key="3">
    <source>
        <dbReference type="ARBA" id="ARBA00022475"/>
    </source>
</evidence>
<evidence type="ECO:0000256" key="7">
    <source>
        <dbReference type="ARBA" id="ARBA00023180"/>
    </source>
</evidence>
<reference evidence="10" key="2">
    <citation type="journal article" date="2014" name="Mol. Biochem. Parasitol.">
        <title>Capturing the variant surface glycoprotein repertoire (the VSGnome) of Trypanosoma brucei Lister 427.</title>
        <authorList>
            <person name="Cross G.A."/>
            <person name="Kim H.S."/>
            <person name="Wickstead B."/>
        </authorList>
    </citation>
    <scope>NUCLEOTIDE SEQUENCE</scope>
    <source>
        <strain evidence="10">Lister 427</strain>
    </source>
</reference>
<evidence type="ECO:0000313" key="10">
    <source>
        <dbReference type="EMBL" id="AGH60714.1"/>
    </source>
</evidence>
<dbReference type="Pfam" id="PF13206">
    <property type="entry name" value="VSG_B"/>
    <property type="match status" value="1"/>
</dbReference>
<evidence type="ECO:0000256" key="4">
    <source>
        <dbReference type="ARBA" id="ARBA00022622"/>
    </source>
</evidence>
<evidence type="ECO:0000256" key="2">
    <source>
        <dbReference type="ARBA" id="ARBA00004609"/>
    </source>
</evidence>
<keyword evidence="3" id="KW-1003">Cell membrane</keyword>
<feature type="domain" description="Trypanosome variant surface glycoprotein B-type N-terminal" evidence="9">
    <location>
        <begin position="6"/>
        <end position="275"/>
    </location>
</feature>
<dbReference type="AlphaFoldDB" id="M4SXD5"/>
<comment type="function">
    <text evidence="1">VSG forms a coat on the surface of the parasite. The trypanosome evades the immune response of the host by expressing a series of antigenically distinct VSGs from an estimated 1000 VSG genes.</text>
</comment>
<keyword evidence="7" id="KW-0325">Glycoprotein</keyword>
<evidence type="ECO:0000256" key="6">
    <source>
        <dbReference type="ARBA" id="ARBA00023136"/>
    </source>
</evidence>
<evidence type="ECO:0000256" key="5">
    <source>
        <dbReference type="ARBA" id="ARBA00022729"/>
    </source>
</evidence>
<keyword evidence="5" id="KW-0732">Signal</keyword>
<name>M4SXD5_9TRYP</name>
<accession>M4SXD5</accession>
<organism evidence="10">
    <name type="scientific">Trypanosoma brucei</name>
    <dbReference type="NCBI Taxonomy" id="5691"/>
    <lineage>
        <taxon>Eukaryota</taxon>
        <taxon>Discoba</taxon>
        <taxon>Euglenozoa</taxon>
        <taxon>Kinetoplastea</taxon>
        <taxon>Metakinetoplastina</taxon>
        <taxon>Trypanosomatida</taxon>
        <taxon>Trypanosomatidae</taxon>
        <taxon>Trypanosoma</taxon>
    </lineage>
</organism>
<dbReference type="EMBL" id="KC613283">
    <property type="protein sequence ID" value="AGH60714.1"/>
    <property type="molecule type" value="Genomic_DNA"/>
</dbReference>
<keyword evidence="6" id="KW-0472">Membrane</keyword>
<protein>
    <submittedName>
        <fullName evidence="10">Variant surface glycoprotein 1805</fullName>
    </submittedName>
</protein>
<evidence type="ECO:0000256" key="8">
    <source>
        <dbReference type="ARBA" id="ARBA00023288"/>
    </source>
</evidence>
<proteinExistence type="predicted"/>
<comment type="subcellular location">
    <subcellularLocation>
        <location evidence="2">Cell membrane</location>
        <topology evidence="2">Lipid-anchor</topology>
        <topology evidence="2">GPI-anchor</topology>
    </subcellularLocation>
</comment>
<dbReference type="InterPro" id="IPR025932">
    <property type="entry name" value="Trypano_VSG_B_N_dom"/>
</dbReference>
<dbReference type="GO" id="GO:0005886">
    <property type="term" value="C:plasma membrane"/>
    <property type="evidence" value="ECO:0007669"/>
    <property type="project" value="UniProtKB-SubCell"/>
</dbReference>
<keyword evidence="8" id="KW-0449">Lipoprotein</keyword>
<evidence type="ECO:0000259" key="9">
    <source>
        <dbReference type="Pfam" id="PF13206"/>
    </source>
</evidence>
<dbReference type="GO" id="GO:0098552">
    <property type="term" value="C:side of membrane"/>
    <property type="evidence" value="ECO:0007669"/>
    <property type="project" value="UniProtKB-KW"/>
</dbReference>
<dbReference type="VEuPathDB" id="TriTrypDB:Tb1125.Tb09.v4.0053"/>
<keyword evidence="4" id="KW-0336">GPI-anchor</keyword>
<evidence type="ECO:0000256" key="1">
    <source>
        <dbReference type="ARBA" id="ARBA00002523"/>
    </source>
</evidence>
<dbReference type="VEuPathDB" id="TriTrypDB:Tb427_000581700"/>
<reference evidence="10" key="1">
    <citation type="submission" date="2013-02" db="EMBL/GenBank/DDBJ databases">
        <authorList>
            <person name="Cross G.A.M."/>
            <person name="Kim H.-S."/>
            <person name="Wickstead B."/>
        </authorList>
    </citation>
    <scope>NUCLEOTIDE SEQUENCE</scope>
    <source>
        <strain evidence="10">Lister 427</strain>
    </source>
</reference>
<sequence length="287" mass="30583">MFSAAVLAITLTARNSNATGESAREIAALCGLYKILAQPITKQLVSEDSTNAGGGQTVNQAVAAIVEDIYKLNLTVIDPEAKAVLEDDTTYKQWDNVVSDKKHGHFKISTQDGLDMLKRILKATQGQAAETFKKKFNLPLPGIRRIALAPIFKHLTARVVELAKNDEKLDTAMTEEAKQAAQAFAEALVGSELKTAAGDDNLNPAAVGMKLYATTFPFANEDRDTVCKTANDTKDKAGYSLVTDMVCLCSVKSAGTRGGVCSSPADGQIQYINAGSQKQVAHGKASD</sequence>